<dbReference type="Proteomes" id="UP001148838">
    <property type="component" value="Unassembled WGS sequence"/>
</dbReference>
<organism evidence="2 3">
    <name type="scientific">Periplaneta americana</name>
    <name type="common">American cockroach</name>
    <name type="synonym">Blatta americana</name>
    <dbReference type="NCBI Taxonomy" id="6978"/>
    <lineage>
        <taxon>Eukaryota</taxon>
        <taxon>Metazoa</taxon>
        <taxon>Ecdysozoa</taxon>
        <taxon>Arthropoda</taxon>
        <taxon>Hexapoda</taxon>
        <taxon>Insecta</taxon>
        <taxon>Pterygota</taxon>
        <taxon>Neoptera</taxon>
        <taxon>Polyneoptera</taxon>
        <taxon>Dictyoptera</taxon>
        <taxon>Blattodea</taxon>
        <taxon>Blattoidea</taxon>
        <taxon>Blattidae</taxon>
        <taxon>Blattinae</taxon>
        <taxon>Periplaneta</taxon>
    </lineage>
</organism>
<comment type="caution">
    <text evidence="2">The sequence shown here is derived from an EMBL/GenBank/DDBJ whole genome shotgun (WGS) entry which is preliminary data.</text>
</comment>
<evidence type="ECO:0000313" key="3">
    <source>
        <dbReference type="Proteomes" id="UP001148838"/>
    </source>
</evidence>
<gene>
    <name evidence="2" type="ORF">ANN_14944</name>
</gene>
<evidence type="ECO:0000256" key="1">
    <source>
        <dbReference type="SAM" id="MobiDB-lite"/>
    </source>
</evidence>
<reference evidence="2 3" key="1">
    <citation type="journal article" date="2022" name="Allergy">
        <title>Genome assembly and annotation of Periplaneta americana reveal a comprehensive cockroach allergen profile.</title>
        <authorList>
            <person name="Wang L."/>
            <person name="Xiong Q."/>
            <person name="Saelim N."/>
            <person name="Wang L."/>
            <person name="Nong W."/>
            <person name="Wan A.T."/>
            <person name="Shi M."/>
            <person name="Liu X."/>
            <person name="Cao Q."/>
            <person name="Hui J.H.L."/>
            <person name="Sookrung N."/>
            <person name="Leung T.F."/>
            <person name="Tungtrongchitr A."/>
            <person name="Tsui S.K.W."/>
        </authorList>
    </citation>
    <scope>NUCLEOTIDE SEQUENCE [LARGE SCALE GENOMIC DNA]</scope>
    <source>
        <strain evidence="2">PWHHKU_190912</strain>
    </source>
</reference>
<feature type="region of interest" description="Disordered" evidence="1">
    <location>
        <begin position="1"/>
        <end position="39"/>
    </location>
</feature>
<keyword evidence="3" id="KW-1185">Reference proteome</keyword>
<sequence>MVSSSEERGRSHWVTKEQSKQWKHVDSPPAKKAKTQPSSGKVMLSVFLGHPRCGADRLCSEGANHHRSILPKSPDEVTGGYQDEASREAVQGEPFCFMTTPQLILHRTQSHMLLL</sequence>
<accession>A0ABQ8SXN4</accession>
<name>A0ABQ8SXN4_PERAM</name>
<feature type="compositionally biased region" description="Basic and acidic residues" evidence="1">
    <location>
        <begin position="1"/>
        <end position="26"/>
    </location>
</feature>
<dbReference type="EMBL" id="JAJSOF020000019">
    <property type="protein sequence ID" value="KAJ4438989.1"/>
    <property type="molecule type" value="Genomic_DNA"/>
</dbReference>
<proteinExistence type="predicted"/>
<evidence type="ECO:0000313" key="2">
    <source>
        <dbReference type="EMBL" id="KAJ4438989.1"/>
    </source>
</evidence>
<protein>
    <submittedName>
        <fullName evidence="2">Uncharacterized protein</fullName>
    </submittedName>
</protein>